<dbReference type="RefSeq" id="WP_061520690.1">
    <property type="nucleotide sequence ID" value="NZ_JARLZY010000019.1"/>
</dbReference>
<protein>
    <submittedName>
        <fullName evidence="1">Uncharacterized protein</fullName>
    </submittedName>
</protein>
<reference evidence="2" key="1">
    <citation type="submission" date="2016-02" db="EMBL/GenBank/DDBJ databases">
        <authorList>
            <person name="Dunlap C."/>
        </authorList>
    </citation>
    <scope>NUCLEOTIDE SEQUENCE [LARGE SCALE GENOMIC DNA]</scope>
    <source>
        <strain evidence="2">NRRL B-41092</strain>
    </source>
</reference>
<dbReference type="Proteomes" id="UP000075430">
    <property type="component" value="Unassembled WGS sequence"/>
</dbReference>
<accession>A0A150FAU9</accession>
<keyword evidence="2" id="KW-1185">Reference proteome</keyword>
<name>A0A150FAU9_9BACI</name>
<sequence>MNTMEDQIHDCFVDAYRRVPNKSEIQTIAKILPVGIKSLAEEWGWDDTEVRDGLFGYIKKLKAEEVIK</sequence>
<dbReference type="STRING" id="1793963.AXI58_10165"/>
<dbReference type="AlphaFoldDB" id="A0A150FAU9"/>
<dbReference type="EMBL" id="LSBA01000005">
    <property type="protein sequence ID" value="KXZ22346.1"/>
    <property type="molecule type" value="Genomic_DNA"/>
</dbReference>
<evidence type="ECO:0000313" key="1">
    <source>
        <dbReference type="EMBL" id="KXZ22346.1"/>
    </source>
</evidence>
<gene>
    <name evidence="1" type="ORF">AXI58_10165</name>
</gene>
<comment type="caution">
    <text evidence="1">The sequence shown here is derived from an EMBL/GenBank/DDBJ whole genome shotgun (WGS) entry which is preliminary data.</text>
</comment>
<organism evidence="1 2">
    <name type="scientific">Bacillus nakamurai</name>
    <dbReference type="NCBI Taxonomy" id="1793963"/>
    <lineage>
        <taxon>Bacteria</taxon>
        <taxon>Bacillati</taxon>
        <taxon>Bacillota</taxon>
        <taxon>Bacilli</taxon>
        <taxon>Bacillales</taxon>
        <taxon>Bacillaceae</taxon>
        <taxon>Bacillus</taxon>
    </lineage>
</organism>
<proteinExistence type="predicted"/>
<evidence type="ECO:0000313" key="2">
    <source>
        <dbReference type="Proteomes" id="UP000075430"/>
    </source>
</evidence>
<dbReference type="OrthoDB" id="9155804at2"/>